<evidence type="ECO:0000259" key="3">
    <source>
        <dbReference type="Pfam" id="PF01833"/>
    </source>
</evidence>
<proteinExistence type="predicted"/>
<dbReference type="InterPro" id="IPR014756">
    <property type="entry name" value="Ig_E-set"/>
</dbReference>
<dbReference type="EMBL" id="JABAIL010000013">
    <property type="protein sequence ID" value="NLR94601.1"/>
    <property type="molecule type" value="Genomic_DNA"/>
</dbReference>
<dbReference type="Pfam" id="PF01833">
    <property type="entry name" value="TIG"/>
    <property type="match status" value="2"/>
</dbReference>
<name>A0A7X8SQL1_9BACT</name>
<evidence type="ECO:0000256" key="2">
    <source>
        <dbReference type="ARBA" id="ARBA00022737"/>
    </source>
</evidence>
<protein>
    <recommendedName>
        <fullName evidence="3">IPT/TIG domain-containing protein</fullName>
    </recommendedName>
</protein>
<dbReference type="CDD" id="cd00102">
    <property type="entry name" value="IPT"/>
    <property type="match status" value="1"/>
</dbReference>
<dbReference type="Proteomes" id="UP000585050">
    <property type="component" value="Unassembled WGS sequence"/>
</dbReference>
<feature type="domain" description="IPT/TIG" evidence="3">
    <location>
        <begin position="137"/>
        <end position="215"/>
    </location>
</feature>
<dbReference type="InterPro" id="IPR013783">
    <property type="entry name" value="Ig-like_fold"/>
</dbReference>
<dbReference type="PROSITE" id="PS51257">
    <property type="entry name" value="PROKAR_LIPOPROTEIN"/>
    <property type="match status" value="1"/>
</dbReference>
<dbReference type="RefSeq" id="WP_168885311.1">
    <property type="nucleotide sequence ID" value="NZ_JABAIL010000013.1"/>
</dbReference>
<dbReference type="SUPFAM" id="SSF81296">
    <property type="entry name" value="E set domains"/>
    <property type="match status" value="3"/>
</dbReference>
<keyword evidence="1" id="KW-0880">Kelch repeat</keyword>
<dbReference type="PANTHER" id="PTHR46344:SF27">
    <property type="entry name" value="KELCH REPEAT SUPERFAMILY PROTEIN"/>
    <property type="match status" value="1"/>
</dbReference>
<accession>A0A7X8SQL1</accession>
<evidence type="ECO:0000313" key="5">
    <source>
        <dbReference type="Proteomes" id="UP000585050"/>
    </source>
</evidence>
<sequence>MKAYLLYLNLIFLGFLLSCEKEKNPVEDEDKISVEVPTVTTDTAIVLEEGGVELYGTLDNNDLISEHGFYYSLDSNFTFYSETKLGLPTSSSEFKEEIYSGLLPDRIHYFKSYIHTIHDSIIYGKTLPFTPLKNRAPIINGIIPEIGYLGDTISISGEYFGNNSNDSKTYFGTNRARILEQNDSLITCILPNNIDSTSVTVYVRSYNQEDSTTFHLYDPVIESVSAKEVTFGDKVTIFGKHFDHNTERNHLYISNKKVEISSSSRTEITFIVPEDLTSSILEIELHTQLQKLIYNDPLQIKSPEVSSVPSCTYSNSYIQIKGKYFHPDYSKNLVHINGVEAKIIDGNESQLTVYFPDGPYPNAKAKIAVGIFDTVTDTEKEVCIRDTWVMVTNTLPFSFYGDPGTMEMNNKAYVLSDPDHYSDNELALWEFHPESLEWTKHTLPFEMKFSGRSTSSTTKGYVYTATSENNFWELDPVTNQWKQLTDFIGPRRDKASMFTIDNEVYLGIGADTEPYTSIAYTDFYKYDVNTNQWSKISDFPGDIYTGRTETSTFVLQGEGYITCGARHTGMYDSWKYTPSTDQWTKVADFPNARSYTNSFVLDGKGYVANGTRIGGTEDSHCYQYDPSSNRWFKQENIGNTGRYRGFSFVVNGVAYSGGGYGIHGGDNFSNELYQKQ</sequence>
<dbReference type="InterPro" id="IPR015915">
    <property type="entry name" value="Kelch-typ_b-propeller"/>
</dbReference>
<dbReference type="SUPFAM" id="SSF117281">
    <property type="entry name" value="Kelch motif"/>
    <property type="match status" value="1"/>
</dbReference>
<comment type="caution">
    <text evidence="4">The sequence shown here is derived from an EMBL/GenBank/DDBJ whole genome shotgun (WGS) entry which is preliminary data.</text>
</comment>
<keyword evidence="2" id="KW-0677">Repeat</keyword>
<dbReference type="Gene3D" id="2.120.10.80">
    <property type="entry name" value="Kelch-type beta propeller"/>
    <property type="match status" value="1"/>
</dbReference>
<evidence type="ECO:0000313" key="4">
    <source>
        <dbReference type="EMBL" id="NLR94601.1"/>
    </source>
</evidence>
<reference evidence="4 5" key="1">
    <citation type="submission" date="2020-04" db="EMBL/GenBank/DDBJ databases">
        <title>Flammeovirga sp. SR4, a novel species isolated from seawater.</title>
        <authorList>
            <person name="Wang X."/>
        </authorList>
    </citation>
    <scope>NUCLEOTIDE SEQUENCE [LARGE SCALE GENOMIC DNA]</scope>
    <source>
        <strain evidence="4 5">SR4</strain>
    </source>
</reference>
<dbReference type="AlphaFoldDB" id="A0A7X8SQL1"/>
<evidence type="ECO:0000256" key="1">
    <source>
        <dbReference type="ARBA" id="ARBA00022441"/>
    </source>
</evidence>
<gene>
    <name evidence="4" type="ORF">HGP29_25580</name>
</gene>
<dbReference type="PANTHER" id="PTHR46344">
    <property type="entry name" value="OS02G0202900 PROTEIN"/>
    <property type="match status" value="1"/>
</dbReference>
<dbReference type="InterPro" id="IPR002909">
    <property type="entry name" value="IPT_dom"/>
</dbReference>
<feature type="domain" description="IPT/TIG" evidence="3">
    <location>
        <begin position="219"/>
        <end position="289"/>
    </location>
</feature>
<keyword evidence="5" id="KW-1185">Reference proteome</keyword>
<organism evidence="4 5">
    <name type="scientific">Flammeovirga agarivorans</name>
    <dbReference type="NCBI Taxonomy" id="2726742"/>
    <lineage>
        <taxon>Bacteria</taxon>
        <taxon>Pseudomonadati</taxon>
        <taxon>Bacteroidota</taxon>
        <taxon>Cytophagia</taxon>
        <taxon>Cytophagales</taxon>
        <taxon>Flammeovirgaceae</taxon>
        <taxon>Flammeovirga</taxon>
    </lineage>
</organism>
<dbReference type="Gene3D" id="2.60.40.10">
    <property type="entry name" value="Immunoglobulins"/>
    <property type="match status" value="3"/>
</dbReference>